<dbReference type="PANTHER" id="PTHR34060">
    <property type="entry name" value="POLYKETIDE CYCLASE / DEHYDRASE AND LIPID TRANSPORT PROTEIN"/>
    <property type="match status" value="1"/>
</dbReference>
<evidence type="ECO:0000313" key="3">
    <source>
        <dbReference type="Proteomes" id="UP000283530"/>
    </source>
</evidence>
<dbReference type="InterPro" id="IPR005031">
    <property type="entry name" value="COQ10_START"/>
</dbReference>
<dbReference type="Pfam" id="PF03364">
    <property type="entry name" value="Polyketide_cyc"/>
    <property type="match status" value="1"/>
</dbReference>
<protein>
    <recommendedName>
        <fullName evidence="1">Coenzyme Q-binding protein COQ10 START domain-containing protein</fullName>
    </recommendedName>
</protein>
<evidence type="ECO:0000259" key="1">
    <source>
        <dbReference type="Pfam" id="PF03364"/>
    </source>
</evidence>
<dbReference type="EMBL" id="QPKB01000011">
    <property type="protein sequence ID" value="RWR95131.1"/>
    <property type="molecule type" value="Genomic_DNA"/>
</dbReference>
<keyword evidence="3" id="KW-1185">Reference proteome</keyword>
<proteinExistence type="predicted"/>
<organism evidence="2 3">
    <name type="scientific">Cinnamomum micranthum f. kanehirae</name>
    <dbReference type="NCBI Taxonomy" id="337451"/>
    <lineage>
        <taxon>Eukaryota</taxon>
        <taxon>Viridiplantae</taxon>
        <taxon>Streptophyta</taxon>
        <taxon>Embryophyta</taxon>
        <taxon>Tracheophyta</taxon>
        <taxon>Spermatophyta</taxon>
        <taxon>Magnoliopsida</taxon>
        <taxon>Magnoliidae</taxon>
        <taxon>Laurales</taxon>
        <taxon>Lauraceae</taxon>
        <taxon>Cinnamomum</taxon>
    </lineage>
</organism>
<sequence>MHASFCRLHSHHIFPFPTSSHFHLLLPLSPKAPKNPNLFPASLTLSNPKPLLLLSKCSPNSLDDDSSETNFILSSSETESETATSTAVEIEVEKTGNNRRRVRSRIGVDASLDTIWNILTDYERLSEFIPGLAVSQLLEKKEKFAKLYQVGRQNLAFGLKFNAKGVVDCYEKDLVHLPIGQRRDIEFKMIEGDFQTFEGKWSIVQAGAGRHEEENEVSEGQEFESILWYEVDVEPKMWLPVGLVEGRLCKEIELNLTCIRDEAHRVVLEALGACQ</sequence>
<dbReference type="Proteomes" id="UP000283530">
    <property type="component" value="Unassembled WGS sequence"/>
</dbReference>
<comment type="caution">
    <text evidence="2">The sequence shown here is derived from an EMBL/GenBank/DDBJ whole genome shotgun (WGS) entry which is preliminary data.</text>
</comment>
<reference evidence="2 3" key="1">
    <citation type="journal article" date="2019" name="Nat. Plants">
        <title>Stout camphor tree genome fills gaps in understanding of flowering plant genome evolution.</title>
        <authorList>
            <person name="Chaw S.M."/>
            <person name="Liu Y.C."/>
            <person name="Wu Y.W."/>
            <person name="Wang H.Y."/>
            <person name="Lin C.I."/>
            <person name="Wu C.S."/>
            <person name="Ke H.M."/>
            <person name="Chang L.Y."/>
            <person name="Hsu C.Y."/>
            <person name="Yang H.T."/>
            <person name="Sudianto E."/>
            <person name="Hsu M.H."/>
            <person name="Wu K.P."/>
            <person name="Wang L.N."/>
            <person name="Leebens-Mack J.H."/>
            <person name="Tsai I.J."/>
        </authorList>
    </citation>
    <scope>NUCLEOTIDE SEQUENCE [LARGE SCALE GENOMIC DNA]</scope>
    <source>
        <strain evidence="3">cv. Chaw 1501</strain>
        <tissue evidence="2">Young leaves</tissue>
    </source>
</reference>
<evidence type="ECO:0000313" key="2">
    <source>
        <dbReference type="EMBL" id="RWR95131.1"/>
    </source>
</evidence>
<dbReference type="SUPFAM" id="SSF55961">
    <property type="entry name" value="Bet v1-like"/>
    <property type="match status" value="1"/>
</dbReference>
<dbReference type="PANTHER" id="PTHR34060:SF1">
    <property type="entry name" value="POLYKETIDE CYCLASE _ DEHYDRASE AND LIPID TRANSPORT PROTEIN"/>
    <property type="match status" value="1"/>
</dbReference>
<accession>A0A3S3R6C2</accession>
<dbReference type="CDD" id="cd08866">
    <property type="entry name" value="SRPBCC_11"/>
    <property type="match status" value="1"/>
</dbReference>
<dbReference type="InterPro" id="IPR023393">
    <property type="entry name" value="START-like_dom_sf"/>
</dbReference>
<dbReference type="OrthoDB" id="5732at2759"/>
<dbReference type="AlphaFoldDB" id="A0A3S3R6C2"/>
<name>A0A3S3R6C2_9MAGN</name>
<feature type="domain" description="Coenzyme Q-binding protein COQ10 START" evidence="1">
    <location>
        <begin position="108"/>
        <end position="256"/>
    </location>
</feature>
<dbReference type="Gene3D" id="3.30.530.20">
    <property type="match status" value="1"/>
</dbReference>
<gene>
    <name evidence="2" type="ORF">CKAN_02445900</name>
</gene>